<reference evidence="2" key="1">
    <citation type="submission" date="2022-11" db="EMBL/GenBank/DDBJ databases">
        <title>Centuries of genome instability and evolution in soft-shell clam transmissible cancer (bioRxiv).</title>
        <authorList>
            <person name="Hart S.F.M."/>
            <person name="Yonemitsu M.A."/>
            <person name="Giersch R.M."/>
            <person name="Beal B.F."/>
            <person name="Arriagada G."/>
            <person name="Davis B.W."/>
            <person name="Ostrander E.A."/>
            <person name="Goff S.P."/>
            <person name="Metzger M.J."/>
        </authorList>
    </citation>
    <scope>NUCLEOTIDE SEQUENCE</scope>
    <source>
        <strain evidence="2">MELC-2E11</strain>
        <tissue evidence="2">Siphon/mantle</tissue>
    </source>
</reference>
<evidence type="ECO:0000313" key="2">
    <source>
        <dbReference type="EMBL" id="WAR10135.1"/>
    </source>
</evidence>
<sequence length="167" mass="18860">MAEKKKTTRTMFDFFTVPEAKKHKANNAYIYVLIDHGLSNMHTPGLSTETFRWMDQEAIRMNIPESGRIEGILLDEMSIQQKLEIQRCGKSIEMVGFVDMGQESANLSALRTAIFVSRKCPTAASPTPTPPGSRAFLEYSISLMSLRLYPGLDQLVFLIFPASTYRM</sequence>
<feature type="domain" description="Transposable element P transposase-like RNase H" evidence="1">
    <location>
        <begin position="43"/>
        <end position="106"/>
    </location>
</feature>
<name>A0ABY7ELQ0_MYAAR</name>
<organism evidence="2 3">
    <name type="scientific">Mya arenaria</name>
    <name type="common">Soft-shell clam</name>
    <dbReference type="NCBI Taxonomy" id="6604"/>
    <lineage>
        <taxon>Eukaryota</taxon>
        <taxon>Metazoa</taxon>
        <taxon>Spiralia</taxon>
        <taxon>Lophotrochozoa</taxon>
        <taxon>Mollusca</taxon>
        <taxon>Bivalvia</taxon>
        <taxon>Autobranchia</taxon>
        <taxon>Heteroconchia</taxon>
        <taxon>Euheterodonta</taxon>
        <taxon>Imparidentia</taxon>
        <taxon>Neoheterodontei</taxon>
        <taxon>Myida</taxon>
        <taxon>Myoidea</taxon>
        <taxon>Myidae</taxon>
        <taxon>Mya</taxon>
    </lineage>
</organism>
<accession>A0ABY7ELQ0</accession>
<keyword evidence="3" id="KW-1185">Reference proteome</keyword>
<proteinExistence type="predicted"/>
<evidence type="ECO:0000313" key="3">
    <source>
        <dbReference type="Proteomes" id="UP001164746"/>
    </source>
</evidence>
<dbReference type="Proteomes" id="UP001164746">
    <property type="component" value="Chromosome 7"/>
</dbReference>
<protein>
    <recommendedName>
        <fullName evidence="1">Transposable element P transposase-like RNase H domain-containing protein</fullName>
    </recommendedName>
</protein>
<evidence type="ECO:0000259" key="1">
    <source>
        <dbReference type="Pfam" id="PF21787"/>
    </source>
</evidence>
<dbReference type="InterPro" id="IPR048365">
    <property type="entry name" value="TNP-like_RNaseH_N"/>
</dbReference>
<gene>
    <name evidence="2" type="ORF">MAR_035211</name>
</gene>
<dbReference type="Pfam" id="PF21787">
    <property type="entry name" value="TNP-like_RNaseH_N"/>
    <property type="match status" value="1"/>
</dbReference>
<dbReference type="EMBL" id="CP111018">
    <property type="protein sequence ID" value="WAR10135.1"/>
    <property type="molecule type" value="Genomic_DNA"/>
</dbReference>